<comment type="caution">
    <text evidence="1">The sequence shown here is derived from an EMBL/GenBank/DDBJ whole genome shotgun (WGS) entry which is preliminary data.</text>
</comment>
<keyword evidence="2" id="KW-1185">Reference proteome</keyword>
<sequence length="34" mass="3503">MVALLDPDTQNPDLCNCVCVCQCVCVCVGGGGWS</sequence>
<dbReference type="AlphaFoldDB" id="A0AAD9IRL1"/>
<evidence type="ECO:0000313" key="2">
    <source>
        <dbReference type="Proteomes" id="UP001208570"/>
    </source>
</evidence>
<proteinExistence type="predicted"/>
<name>A0AAD9IRL1_9ANNE</name>
<dbReference type="EMBL" id="JAODUP010001710">
    <property type="protein sequence ID" value="KAK2139574.1"/>
    <property type="molecule type" value="Genomic_DNA"/>
</dbReference>
<evidence type="ECO:0000313" key="1">
    <source>
        <dbReference type="EMBL" id="KAK2139574.1"/>
    </source>
</evidence>
<gene>
    <name evidence="1" type="ORF">LSH36_1712g00001</name>
</gene>
<reference evidence="1" key="1">
    <citation type="journal article" date="2023" name="Mol. Biol. Evol.">
        <title>Third-Generation Sequencing Reveals the Adaptive Role of the Epigenome in Three Deep-Sea Polychaetes.</title>
        <authorList>
            <person name="Perez M."/>
            <person name="Aroh O."/>
            <person name="Sun Y."/>
            <person name="Lan Y."/>
            <person name="Juniper S.K."/>
            <person name="Young C.R."/>
            <person name="Angers B."/>
            <person name="Qian P.Y."/>
        </authorList>
    </citation>
    <scope>NUCLEOTIDE SEQUENCE</scope>
    <source>
        <strain evidence="1">P08H-3</strain>
    </source>
</reference>
<protein>
    <submittedName>
        <fullName evidence="1">Uncharacterized protein</fullName>
    </submittedName>
</protein>
<organism evidence="1 2">
    <name type="scientific">Paralvinella palmiformis</name>
    <dbReference type="NCBI Taxonomy" id="53620"/>
    <lineage>
        <taxon>Eukaryota</taxon>
        <taxon>Metazoa</taxon>
        <taxon>Spiralia</taxon>
        <taxon>Lophotrochozoa</taxon>
        <taxon>Annelida</taxon>
        <taxon>Polychaeta</taxon>
        <taxon>Sedentaria</taxon>
        <taxon>Canalipalpata</taxon>
        <taxon>Terebellida</taxon>
        <taxon>Terebelliformia</taxon>
        <taxon>Alvinellidae</taxon>
        <taxon>Paralvinella</taxon>
    </lineage>
</organism>
<feature type="non-terminal residue" evidence="1">
    <location>
        <position position="34"/>
    </location>
</feature>
<dbReference type="Proteomes" id="UP001208570">
    <property type="component" value="Unassembled WGS sequence"/>
</dbReference>
<accession>A0AAD9IRL1</accession>